<dbReference type="FunFam" id="2.60.120.430:FF:000002">
    <property type="entry name" value="Leucine-rich repeat receptor-like protein kinase"/>
    <property type="match status" value="1"/>
</dbReference>
<dbReference type="SMART" id="SM00220">
    <property type="entry name" value="S_TKc"/>
    <property type="match status" value="1"/>
</dbReference>
<evidence type="ECO:0000256" key="11">
    <source>
        <dbReference type="ARBA" id="ARBA00022777"/>
    </source>
</evidence>
<dbReference type="PROSITE" id="PS00108">
    <property type="entry name" value="PROTEIN_KINASE_ST"/>
    <property type="match status" value="1"/>
</dbReference>
<keyword evidence="3" id="KW-0723">Serine/threonine-protein kinase</keyword>
<evidence type="ECO:0000256" key="6">
    <source>
        <dbReference type="ARBA" id="ARBA00022679"/>
    </source>
</evidence>
<keyword evidence="9" id="KW-0677">Repeat</keyword>
<evidence type="ECO:0000256" key="3">
    <source>
        <dbReference type="ARBA" id="ARBA00022527"/>
    </source>
</evidence>
<evidence type="ECO:0000256" key="19">
    <source>
        <dbReference type="SAM" id="SignalP"/>
    </source>
</evidence>
<evidence type="ECO:0000256" key="7">
    <source>
        <dbReference type="ARBA" id="ARBA00022692"/>
    </source>
</evidence>
<dbReference type="FunFam" id="3.30.200.20:FF:000140">
    <property type="entry name" value="Leucine-rich repeat receptor-like protein kinase"/>
    <property type="match status" value="1"/>
</dbReference>
<dbReference type="GO" id="GO:0005886">
    <property type="term" value="C:plasma membrane"/>
    <property type="evidence" value="ECO:0007669"/>
    <property type="project" value="UniProtKB-SubCell"/>
</dbReference>
<feature type="signal peptide" evidence="19">
    <location>
        <begin position="1"/>
        <end position="33"/>
    </location>
</feature>
<comment type="subcellular location">
    <subcellularLocation>
        <location evidence="1">Cell membrane</location>
        <topology evidence="1">Single-pass membrane protein</topology>
    </subcellularLocation>
</comment>
<dbReference type="AlphaFoldDB" id="A0AAV9FMJ3"/>
<dbReference type="SUPFAM" id="SSF56112">
    <property type="entry name" value="Protein kinase-like (PK-like)"/>
    <property type="match status" value="1"/>
</dbReference>
<dbReference type="EC" id="2.7.11.1" evidence="2"/>
<reference evidence="21" key="1">
    <citation type="journal article" date="2023" name="Nat. Commun.">
        <title>Diploid and tetraploid genomes of Acorus and the evolution of monocots.</title>
        <authorList>
            <person name="Ma L."/>
            <person name="Liu K.W."/>
            <person name="Li Z."/>
            <person name="Hsiao Y.Y."/>
            <person name="Qi Y."/>
            <person name="Fu T."/>
            <person name="Tang G.D."/>
            <person name="Zhang D."/>
            <person name="Sun W.H."/>
            <person name="Liu D.K."/>
            <person name="Li Y."/>
            <person name="Chen G.Z."/>
            <person name="Liu X.D."/>
            <person name="Liao X.Y."/>
            <person name="Jiang Y.T."/>
            <person name="Yu X."/>
            <person name="Hao Y."/>
            <person name="Huang J."/>
            <person name="Zhao X.W."/>
            <person name="Ke S."/>
            <person name="Chen Y.Y."/>
            <person name="Wu W.L."/>
            <person name="Hsu J.L."/>
            <person name="Lin Y.F."/>
            <person name="Huang M.D."/>
            <person name="Li C.Y."/>
            <person name="Huang L."/>
            <person name="Wang Z.W."/>
            <person name="Zhao X."/>
            <person name="Zhong W.Y."/>
            <person name="Peng D.H."/>
            <person name="Ahmad S."/>
            <person name="Lan S."/>
            <person name="Zhang J.S."/>
            <person name="Tsai W.C."/>
            <person name="Van de Peer Y."/>
            <person name="Liu Z.J."/>
        </authorList>
    </citation>
    <scope>NUCLEOTIDE SEQUENCE</scope>
    <source>
        <strain evidence="21">CP</strain>
    </source>
</reference>
<dbReference type="InterPro" id="IPR001611">
    <property type="entry name" value="Leu-rich_rpt"/>
</dbReference>
<feature type="transmembrane region" description="Helical" evidence="18">
    <location>
        <begin position="638"/>
        <end position="660"/>
    </location>
</feature>
<keyword evidence="10 17" id="KW-0547">Nucleotide-binding</keyword>
<sequence>MLKGRTPSRPLHHVLLVFGGIVSLSCLVGRLDAQTTTNPSEERALNTIFQRFGIRATQSWNTTGDPCSGLAIDATDIDDPRLNPGIKCDCTNQTNCHIIRLKIYALDVVGPFPNEIATFTKLNFLKLDQNYLTGTVPKFLGNLTNLVVLSIAHNAFTGPVPKEIGLLNKLTVLSFGHNNFTGLLPPELGNLTVLEQAYINSCGALSGEIPSSFANLTKFQTLWAMDNNFTGKLPDFIGSWTSLTDLRFQGNSFQGPIPSSFSRLTNLSTLWISDLAGGSSSSFDFIKNMKSLSSLILRNNKISGGLPSNMDEYQQLTLLDLSFNNLSGQIPLSLFNSSSLQFLFLGNNSISGSLPSEKNSQLTTIDLSYNQLSGSFPPWVNTSGLQLNLVANNFVIDNSNNSVLPSGLDCLQRNIPCLRGSPRYYTFAINCGGKAMITSDQTSFDKETENLGAASYYVTDTQRWAVSNIGNYINSPNQTYVVSSLSQFTNTLDSELFQSARQSPSSLRYYGLGLQNGNYTVSLQFAETLFEDPPKWTSLGKRVFDIYIQGNLVQKDFDIRKEAGGSFKAIKKVFTASVPNNFLEIHLFWAGKGTCCIPYQGLHGPMISAISASPKDFKGTVSNVPPTTSSAKKAKTGLVVGIIVPIGILALMLLFGVFMWRKKQRRLRMAEDEELLGTGARPNTFSYAELKTATEDFNDSNKLGEGGFGQVYKGKLADGREVAVKQLSVTSHQGKSQFVTEIAMISAVQHRNLVKLYGCCIEGDRRVLVYEYLVNKSLDQALFGKSSLQLDWPTRFSICLGTARGLAYLHEESRVRIVHRDVKASNILIDADLNPKISDFGLAKLYDDKKTHLSTRVAGTYGYLAPEYALWGHLTEKVDVFGFGVVALEIISGRQNCDLSLDKDKVYLLEWAWQLHERNQDLEIVDKTLSEFDEEEAIRVMVVALLCTQASPSLRPSMSRVVGMLSGDLEVGNVTTRPGYLTDWRLNDFSSLMNVGRGGDTAEATTSTTTTSTSSGLTPGMSYVCGSSFSPVSPARPILEEQTSEGR</sequence>
<name>A0AAV9FMJ3_ACOCL</name>
<dbReference type="GO" id="GO:0005524">
    <property type="term" value="F:ATP binding"/>
    <property type="evidence" value="ECO:0007669"/>
    <property type="project" value="UniProtKB-UniRule"/>
</dbReference>
<evidence type="ECO:0000256" key="5">
    <source>
        <dbReference type="ARBA" id="ARBA00022614"/>
    </source>
</evidence>
<accession>A0AAV9FMJ3</accession>
<evidence type="ECO:0000256" key="17">
    <source>
        <dbReference type="PROSITE-ProRule" id="PRU10141"/>
    </source>
</evidence>
<feature type="chain" id="PRO_5043350610" description="non-specific serine/threonine protein kinase" evidence="19">
    <location>
        <begin position="34"/>
        <end position="1047"/>
    </location>
</feature>
<dbReference type="Pfam" id="PF00069">
    <property type="entry name" value="Pkinase"/>
    <property type="match status" value="1"/>
</dbReference>
<keyword evidence="22" id="KW-1185">Reference proteome</keyword>
<dbReference type="Gene3D" id="3.30.200.20">
    <property type="entry name" value="Phosphorylase Kinase, domain 1"/>
    <property type="match status" value="1"/>
</dbReference>
<evidence type="ECO:0000313" key="21">
    <source>
        <dbReference type="EMBL" id="KAK1326019.1"/>
    </source>
</evidence>
<keyword evidence="16" id="KW-0325">Glycoprotein</keyword>
<evidence type="ECO:0000256" key="2">
    <source>
        <dbReference type="ARBA" id="ARBA00012513"/>
    </source>
</evidence>
<dbReference type="PANTHER" id="PTHR48006">
    <property type="entry name" value="LEUCINE-RICH REPEAT-CONTAINING PROTEIN DDB_G0281931-RELATED"/>
    <property type="match status" value="1"/>
</dbReference>
<dbReference type="FunFam" id="3.80.10.10:FF:000766">
    <property type="entry name" value="Os05g0263100 protein"/>
    <property type="match status" value="1"/>
</dbReference>
<dbReference type="InterPro" id="IPR011009">
    <property type="entry name" value="Kinase-like_dom_sf"/>
</dbReference>
<proteinExistence type="predicted"/>
<dbReference type="InterPro" id="IPR000719">
    <property type="entry name" value="Prot_kinase_dom"/>
</dbReference>
<keyword evidence="8 19" id="KW-0732">Signal</keyword>
<dbReference type="GO" id="GO:0004674">
    <property type="term" value="F:protein serine/threonine kinase activity"/>
    <property type="evidence" value="ECO:0007669"/>
    <property type="project" value="UniProtKB-KW"/>
</dbReference>
<evidence type="ECO:0000256" key="16">
    <source>
        <dbReference type="ARBA" id="ARBA00023180"/>
    </source>
</evidence>
<evidence type="ECO:0000256" key="18">
    <source>
        <dbReference type="SAM" id="Phobius"/>
    </source>
</evidence>
<dbReference type="EMBL" id="JAUJYO010000001">
    <property type="protein sequence ID" value="KAK1326019.1"/>
    <property type="molecule type" value="Genomic_DNA"/>
</dbReference>
<evidence type="ECO:0000256" key="10">
    <source>
        <dbReference type="ARBA" id="ARBA00022741"/>
    </source>
</evidence>
<dbReference type="Pfam" id="PF11721">
    <property type="entry name" value="Malectin"/>
    <property type="match status" value="1"/>
</dbReference>
<keyword evidence="12 17" id="KW-0067">ATP-binding</keyword>
<dbReference type="InterPro" id="IPR008271">
    <property type="entry name" value="Ser/Thr_kinase_AS"/>
</dbReference>
<evidence type="ECO:0000313" key="22">
    <source>
        <dbReference type="Proteomes" id="UP001180020"/>
    </source>
</evidence>
<evidence type="ECO:0000256" key="4">
    <source>
        <dbReference type="ARBA" id="ARBA00022553"/>
    </source>
</evidence>
<protein>
    <recommendedName>
        <fullName evidence="2">non-specific serine/threonine protein kinase</fullName>
        <ecNumber evidence="2">2.7.11.1</ecNumber>
    </recommendedName>
</protein>
<dbReference type="Gene3D" id="2.60.120.430">
    <property type="entry name" value="Galactose-binding lectin"/>
    <property type="match status" value="1"/>
</dbReference>
<evidence type="ECO:0000259" key="20">
    <source>
        <dbReference type="PROSITE" id="PS50011"/>
    </source>
</evidence>
<dbReference type="FunFam" id="1.10.510.10:FF:000044">
    <property type="entry name" value="Putative LRR receptor-like serine/threonine-protein kinase"/>
    <property type="match status" value="1"/>
</dbReference>
<dbReference type="InterPro" id="IPR021720">
    <property type="entry name" value="Malectin_dom"/>
</dbReference>
<evidence type="ECO:0000256" key="13">
    <source>
        <dbReference type="ARBA" id="ARBA00022989"/>
    </source>
</evidence>
<feature type="binding site" evidence="17">
    <location>
        <position position="725"/>
    </location>
    <ligand>
        <name>ATP</name>
        <dbReference type="ChEBI" id="CHEBI:30616"/>
    </ligand>
</feature>
<evidence type="ECO:0000256" key="15">
    <source>
        <dbReference type="ARBA" id="ARBA00023170"/>
    </source>
</evidence>
<keyword evidence="7 18" id="KW-0812">Transmembrane</keyword>
<evidence type="ECO:0000256" key="12">
    <source>
        <dbReference type="ARBA" id="ARBA00022840"/>
    </source>
</evidence>
<evidence type="ECO:0000256" key="8">
    <source>
        <dbReference type="ARBA" id="ARBA00022729"/>
    </source>
</evidence>
<dbReference type="Gene3D" id="1.10.510.10">
    <property type="entry name" value="Transferase(Phosphotransferase) domain 1"/>
    <property type="match status" value="1"/>
</dbReference>
<gene>
    <name evidence="21" type="ORF">QJS10_CPA01g00749</name>
</gene>
<keyword evidence="6" id="KW-0808">Transferase</keyword>
<keyword evidence="15 21" id="KW-0675">Receptor</keyword>
<evidence type="ECO:0000256" key="9">
    <source>
        <dbReference type="ARBA" id="ARBA00022737"/>
    </source>
</evidence>
<evidence type="ECO:0000256" key="14">
    <source>
        <dbReference type="ARBA" id="ARBA00023136"/>
    </source>
</evidence>
<dbReference type="SUPFAM" id="SSF52058">
    <property type="entry name" value="L domain-like"/>
    <property type="match status" value="1"/>
</dbReference>
<comment type="caution">
    <text evidence="21">The sequence shown here is derived from an EMBL/GenBank/DDBJ whole genome shotgun (WGS) entry which is preliminary data.</text>
</comment>
<dbReference type="PROSITE" id="PS00107">
    <property type="entry name" value="PROTEIN_KINASE_ATP"/>
    <property type="match status" value="1"/>
</dbReference>
<keyword evidence="13 18" id="KW-1133">Transmembrane helix</keyword>
<dbReference type="Gene3D" id="3.80.10.10">
    <property type="entry name" value="Ribonuclease Inhibitor"/>
    <property type="match status" value="3"/>
</dbReference>
<dbReference type="CDD" id="cd14066">
    <property type="entry name" value="STKc_IRAK"/>
    <property type="match status" value="1"/>
</dbReference>
<dbReference type="PROSITE" id="PS51257">
    <property type="entry name" value="PROKAR_LIPOPROTEIN"/>
    <property type="match status" value="1"/>
</dbReference>
<keyword evidence="5" id="KW-0433">Leucine-rich repeat</keyword>
<dbReference type="PROSITE" id="PS50011">
    <property type="entry name" value="PROTEIN_KINASE_DOM"/>
    <property type="match status" value="1"/>
</dbReference>
<dbReference type="Proteomes" id="UP001180020">
    <property type="component" value="Unassembled WGS sequence"/>
</dbReference>
<feature type="domain" description="Protein kinase" evidence="20">
    <location>
        <begin position="697"/>
        <end position="969"/>
    </location>
</feature>
<keyword evidence="14 18" id="KW-0472">Membrane</keyword>
<dbReference type="InterPro" id="IPR032675">
    <property type="entry name" value="LRR_dom_sf"/>
</dbReference>
<reference evidence="21" key="2">
    <citation type="submission" date="2023-06" db="EMBL/GenBank/DDBJ databases">
        <authorList>
            <person name="Ma L."/>
            <person name="Liu K.-W."/>
            <person name="Li Z."/>
            <person name="Hsiao Y.-Y."/>
            <person name="Qi Y."/>
            <person name="Fu T."/>
            <person name="Tang G."/>
            <person name="Zhang D."/>
            <person name="Sun W.-H."/>
            <person name="Liu D.-K."/>
            <person name="Li Y."/>
            <person name="Chen G.-Z."/>
            <person name="Liu X.-D."/>
            <person name="Liao X.-Y."/>
            <person name="Jiang Y.-T."/>
            <person name="Yu X."/>
            <person name="Hao Y."/>
            <person name="Huang J."/>
            <person name="Zhao X.-W."/>
            <person name="Ke S."/>
            <person name="Chen Y.-Y."/>
            <person name="Wu W.-L."/>
            <person name="Hsu J.-L."/>
            <person name="Lin Y.-F."/>
            <person name="Huang M.-D."/>
            <person name="Li C.-Y."/>
            <person name="Huang L."/>
            <person name="Wang Z.-W."/>
            <person name="Zhao X."/>
            <person name="Zhong W.-Y."/>
            <person name="Peng D.-H."/>
            <person name="Ahmad S."/>
            <person name="Lan S."/>
            <person name="Zhang J.-S."/>
            <person name="Tsai W.-C."/>
            <person name="Van De Peer Y."/>
            <person name="Liu Z.-J."/>
        </authorList>
    </citation>
    <scope>NUCLEOTIDE SEQUENCE</scope>
    <source>
        <strain evidence="21">CP</strain>
        <tissue evidence="21">Leaves</tissue>
    </source>
</reference>
<keyword evidence="11 21" id="KW-0418">Kinase</keyword>
<dbReference type="FunFam" id="3.80.10.10:FF:000298">
    <property type="entry name" value="Putative LRR receptor-like serine/threonine-protein kinase"/>
    <property type="match status" value="1"/>
</dbReference>
<keyword evidence="4" id="KW-0597">Phosphoprotein</keyword>
<dbReference type="InterPro" id="IPR051824">
    <property type="entry name" value="LRR_Rcpt-Like_S/T_Kinase"/>
</dbReference>
<dbReference type="Pfam" id="PF00560">
    <property type="entry name" value="LRR_1"/>
    <property type="match status" value="4"/>
</dbReference>
<dbReference type="PANTHER" id="PTHR48006:SF34">
    <property type="entry name" value="OS08G0203700 PROTEIN"/>
    <property type="match status" value="1"/>
</dbReference>
<organism evidence="21 22">
    <name type="scientific">Acorus calamus</name>
    <name type="common">Sweet flag</name>
    <dbReference type="NCBI Taxonomy" id="4465"/>
    <lineage>
        <taxon>Eukaryota</taxon>
        <taxon>Viridiplantae</taxon>
        <taxon>Streptophyta</taxon>
        <taxon>Embryophyta</taxon>
        <taxon>Tracheophyta</taxon>
        <taxon>Spermatophyta</taxon>
        <taxon>Magnoliopsida</taxon>
        <taxon>Liliopsida</taxon>
        <taxon>Acoraceae</taxon>
        <taxon>Acorus</taxon>
    </lineage>
</organism>
<evidence type="ECO:0000256" key="1">
    <source>
        <dbReference type="ARBA" id="ARBA00004162"/>
    </source>
</evidence>
<dbReference type="InterPro" id="IPR017441">
    <property type="entry name" value="Protein_kinase_ATP_BS"/>
</dbReference>